<dbReference type="GO" id="GO:0032968">
    <property type="term" value="P:positive regulation of transcription elongation by RNA polymerase II"/>
    <property type="evidence" value="ECO:0007669"/>
    <property type="project" value="InterPro"/>
</dbReference>
<reference evidence="9" key="1">
    <citation type="submission" date="2025-08" db="UniProtKB">
        <authorList>
            <consortium name="RefSeq"/>
        </authorList>
    </citation>
    <scope>IDENTIFICATION</scope>
    <source>
        <tissue evidence="9">Liver</tissue>
    </source>
</reference>
<organism evidence="8 9">
    <name type="scientific">Leptonychotes weddellii</name>
    <name type="common">Weddell seal</name>
    <name type="synonym">Otaria weddellii</name>
    <dbReference type="NCBI Taxonomy" id="9713"/>
    <lineage>
        <taxon>Eukaryota</taxon>
        <taxon>Metazoa</taxon>
        <taxon>Chordata</taxon>
        <taxon>Craniata</taxon>
        <taxon>Vertebrata</taxon>
        <taxon>Euteleostomi</taxon>
        <taxon>Mammalia</taxon>
        <taxon>Eutheria</taxon>
        <taxon>Laurasiatheria</taxon>
        <taxon>Carnivora</taxon>
        <taxon>Caniformia</taxon>
        <taxon>Pinnipedia</taxon>
        <taxon>Phocidae</taxon>
        <taxon>Monachinae</taxon>
        <taxon>Lobodontini</taxon>
        <taxon>Leptonychotes</taxon>
    </lineage>
</organism>
<gene>
    <name evidence="9" type="primary">LOC102731028</name>
</gene>
<comment type="function">
    <text evidence="6">TFIIF is a general transcription initiation factor that binds to RNA polymerase II and helps to recruit it to the initiation complex in collaboration with TFIIB. It promotes transcription elongation.</text>
</comment>
<keyword evidence="3 6" id="KW-0238">DNA-binding</keyword>
<keyword evidence="2 6" id="KW-0805">Transcription regulation</keyword>
<dbReference type="InterPro" id="IPR008851">
    <property type="entry name" value="TFIIF-alpha"/>
</dbReference>
<keyword evidence="4 6" id="KW-0804">Transcription</keyword>
<keyword evidence="8" id="KW-1185">Reference proteome</keyword>
<name>A0A7F8Q8E1_LEPWE</name>
<comment type="similarity">
    <text evidence="6">Belongs to the TFIIF alpha subunit family.</text>
</comment>
<dbReference type="AlphaFoldDB" id="A0A7F8Q8E1"/>
<protein>
    <recommendedName>
        <fullName evidence="6">Transcription initiation factor IIF subunit alpha</fullName>
    </recommendedName>
</protein>
<dbReference type="Pfam" id="PF05793">
    <property type="entry name" value="TFIIF_alpha"/>
    <property type="match status" value="1"/>
</dbReference>
<dbReference type="Proteomes" id="UP000245341">
    <property type="component" value="Unplaced"/>
</dbReference>
<evidence type="ECO:0000256" key="6">
    <source>
        <dbReference type="RuleBase" id="RU366044"/>
    </source>
</evidence>
<evidence type="ECO:0000256" key="3">
    <source>
        <dbReference type="ARBA" id="ARBA00023125"/>
    </source>
</evidence>
<dbReference type="GO" id="GO:0003677">
    <property type="term" value="F:DNA binding"/>
    <property type="evidence" value="ECO:0007669"/>
    <property type="project" value="UniProtKB-KW"/>
</dbReference>
<proteinExistence type="inferred from homology"/>
<dbReference type="KEGG" id="lww:102731028"/>
<dbReference type="SUPFAM" id="SSF50916">
    <property type="entry name" value="Rap30/74 interaction domains"/>
    <property type="match status" value="1"/>
</dbReference>
<evidence type="ECO:0000256" key="7">
    <source>
        <dbReference type="SAM" id="MobiDB-lite"/>
    </source>
</evidence>
<evidence type="ECO:0000256" key="2">
    <source>
        <dbReference type="ARBA" id="ARBA00023015"/>
    </source>
</evidence>
<evidence type="ECO:0000313" key="9">
    <source>
        <dbReference type="RefSeq" id="XP_030877502.1"/>
    </source>
</evidence>
<keyword evidence="5 6" id="KW-0539">Nucleus</keyword>
<dbReference type="InterPro" id="IPR011039">
    <property type="entry name" value="TFIIF_interaction"/>
</dbReference>
<dbReference type="OrthoDB" id="76676at2759"/>
<feature type="region of interest" description="Disordered" evidence="7">
    <location>
        <begin position="30"/>
        <end position="52"/>
    </location>
</feature>
<accession>A0A7F8Q8E1</accession>
<feature type="compositionally biased region" description="Low complexity" evidence="7">
    <location>
        <begin position="38"/>
        <end position="52"/>
    </location>
</feature>
<dbReference type="GO" id="GO:0005634">
    <property type="term" value="C:nucleus"/>
    <property type="evidence" value="ECO:0007669"/>
    <property type="project" value="UniProtKB-SubCell"/>
</dbReference>
<feature type="region of interest" description="Disordered" evidence="7">
    <location>
        <begin position="92"/>
        <end position="135"/>
    </location>
</feature>
<dbReference type="GO" id="GO:0006367">
    <property type="term" value="P:transcription initiation at RNA polymerase II promoter"/>
    <property type="evidence" value="ECO:0007669"/>
    <property type="project" value="InterPro"/>
</dbReference>
<dbReference type="GeneID" id="102731028"/>
<comment type="subcellular location">
    <subcellularLocation>
        <location evidence="1 6">Nucleus</location>
    </subcellularLocation>
</comment>
<evidence type="ECO:0000256" key="5">
    <source>
        <dbReference type="ARBA" id="ARBA00023242"/>
    </source>
</evidence>
<dbReference type="RefSeq" id="XP_030877502.1">
    <property type="nucleotide sequence ID" value="XM_031021642.1"/>
</dbReference>
<sequence length="200" mass="21111">MPSGSGCDVEGGVAAELIKLTVHIARRDPARAADGVISSSGSGWPLPSGRRQGYVRRRRLPSRRDPSFASRLGAGADVAGVVLETDGRLSTASGELLPGSVAPRAWGPRSGPESRHREGGFPGTEGRGPDPNHRSSLMAALGPSSQNVTEYVVRVPKNTTKKYNIMAFNAADKVNFATWNQVSPCECENLILHLAVAVDA</sequence>
<evidence type="ECO:0000256" key="4">
    <source>
        <dbReference type="ARBA" id="ARBA00023163"/>
    </source>
</evidence>
<evidence type="ECO:0000313" key="8">
    <source>
        <dbReference type="Proteomes" id="UP000245341"/>
    </source>
</evidence>
<evidence type="ECO:0000256" key="1">
    <source>
        <dbReference type="ARBA" id="ARBA00004123"/>
    </source>
</evidence>